<dbReference type="RefSeq" id="WP_380162866.1">
    <property type="nucleotide sequence ID" value="NZ_JBHTNU010000002.1"/>
</dbReference>
<comment type="similarity">
    <text evidence="1">Belongs to the P-Pant transferase superfamily. Gsp/Sfp/HetI/AcpT family.</text>
</comment>
<evidence type="ECO:0000256" key="2">
    <source>
        <dbReference type="ARBA" id="ARBA00022679"/>
    </source>
</evidence>
<accession>A0ABW4C642</accession>
<reference evidence="6" key="1">
    <citation type="journal article" date="2019" name="Int. J. Syst. Evol. Microbiol.">
        <title>The Global Catalogue of Microorganisms (GCM) 10K type strain sequencing project: providing services to taxonomists for standard genome sequencing and annotation.</title>
        <authorList>
            <consortium name="The Broad Institute Genomics Platform"/>
            <consortium name="The Broad Institute Genome Sequencing Center for Infectious Disease"/>
            <person name="Wu L."/>
            <person name="Ma J."/>
        </authorList>
    </citation>
    <scope>NUCLEOTIDE SEQUENCE [LARGE SCALE GENOMIC DNA]</scope>
    <source>
        <strain evidence="6">S1</strain>
    </source>
</reference>
<gene>
    <name evidence="5" type="ORF">ACFQ4Y_02735</name>
</gene>
<dbReference type="InterPro" id="IPR037143">
    <property type="entry name" value="4-PPantetheinyl_Trfase_dom_sf"/>
</dbReference>
<protein>
    <submittedName>
        <fullName evidence="5">4'-phosphopantetheinyl transferase family protein</fullName>
    </submittedName>
</protein>
<dbReference type="EMBL" id="JBHTNU010000002">
    <property type="protein sequence ID" value="MFD1425852.1"/>
    <property type="molecule type" value="Genomic_DNA"/>
</dbReference>
<dbReference type="InterPro" id="IPR008278">
    <property type="entry name" value="4-PPantetheinyl_Trfase_dom"/>
</dbReference>
<dbReference type="PANTHER" id="PTHR12215">
    <property type="entry name" value="PHOSPHOPANTETHEINE TRANSFERASE"/>
    <property type="match status" value="1"/>
</dbReference>
<dbReference type="Pfam" id="PF22624">
    <property type="entry name" value="AASDHPPT_N"/>
    <property type="match status" value="1"/>
</dbReference>
<comment type="caution">
    <text evidence="5">The sequence shown here is derived from an EMBL/GenBank/DDBJ whole genome shotgun (WGS) entry which is preliminary data.</text>
</comment>
<evidence type="ECO:0000313" key="6">
    <source>
        <dbReference type="Proteomes" id="UP001597282"/>
    </source>
</evidence>
<organism evidence="5 6">
    <name type="scientific">Kroppenstedtia sanguinis</name>
    <dbReference type="NCBI Taxonomy" id="1380684"/>
    <lineage>
        <taxon>Bacteria</taxon>
        <taxon>Bacillati</taxon>
        <taxon>Bacillota</taxon>
        <taxon>Bacilli</taxon>
        <taxon>Bacillales</taxon>
        <taxon>Thermoactinomycetaceae</taxon>
        <taxon>Kroppenstedtia</taxon>
    </lineage>
</organism>
<evidence type="ECO:0000313" key="5">
    <source>
        <dbReference type="EMBL" id="MFD1425852.1"/>
    </source>
</evidence>
<evidence type="ECO:0000256" key="1">
    <source>
        <dbReference type="ARBA" id="ARBA00010990"/>
    </source>
</evidence>
<evidence type="ECO:0000259" key="3">
    <source>
        <dbReference type="Pfam" id="PF01648"/>
    </source>
</evidence>
<dbReference type="Proteomes" id="UP001597282">
    <property type="component" value="Unassembled WGS sequence"/>
</dbReference>
<name>A0ABW4C642_9BACL</name>
<dbReference type="GO" id="GO:0016740">
    <property type="term" value="F:transferase activity"/>
    <property type="evidence" value="ECO:0007669"/>
    <property type="project" value="UniProtKB-KW"/>
</dbReference>
<dbReference type="InterPro" id="IPR050559">
    <property type="entry name" value="P-Pant_transferase_sf"/>
</dbReference>
<evidence type="ECO:0000259" key="4">
    <source>
        <dbReference type="Pfam" id="PF22624"/>
    </source>
</evidence>
<feature type="domain" description="4'-phosphopantetheinyl transferase" evidence="3">
    <location>
        <begin position="109"/>
        <end position="183"/>
    </location>
</feature>
<keyword evidence="6" id="KW-1185">Reference proteome</keyword>
<dbReference type="InterPro" id="IPR055066">
    <property type="entry name" value="AASDHPPT_N"/>
</dbReference>
<feature type="domain" description="4'-phosphopantetheinyl transferase N-terminal" evidence="4">
    <location>
        <begin position="21"/>
        <end position="101"/>
    </location>
</feature>
<dbReference type="Gene3D" id="3.90.470.20">
    <property type="entry name" value="4'-phosphopantetheinyl transferase domain"/>
    <property type="match status" value="2"/>
</dbReference>
<proteinExistence type="inferred from homology"/>
<sequence>MSHLETYWVSIPEGVSSDLLSRFRSFLDPEEQQTYDRYRLDFKKIEFLTGRVLLKKLLGVRLQLPPEEIRLVRNDYGKLFLKTDQTPALFFNLTHTDRLIACVLSSRDGVGIDMERIRKAPFEVMDQVFQPSEMAWVQSQPTLARKEQAFFLLWTRKEAVMKAEGLGFSLPPKTFTVPRNWGETTDHRYQYFITRMSLPESDALCSVVLRTPSSIDSQEMRCSFQQWTMEELYGWVQE</sequence>
<dbReference type="PANTHER" id="PTHR12215:SF10">
    <property type="entry name" value="L-AMINOADIPATE-SEMIALDEHYDE DEHYDROGENASE-PHOSPHOPANTETHEINYL TRANSFERASE"/>
    <property type="match status" value="1"/>
</dbReference>
<dbReference type="Pfam" id="PF01648">
    <property type="entry name" value="ACPS"/>
    <property type="match status" value="1"/>
</dbReference>
<keyword evidence="2 5" id="KW-0808">Transferase</keyword>
<dbReference type="SUPFAM" id="SSF56214">
    <property type="entry name" value="4'-phosphopantetheinyl transferase"/>
    <property type="match status" value="2"/>
</dbReference>